<feature type="region of interest" description="Disordered" evidence="1">
    <location>
        <begin position="699"/>
        <end position="718"/>
    </location>
</feature>
<feature type="region of interest" description="Disordered" evidence="1">
    <location>
        <begin position="1"/>
        <end position="25"/>
    </location>
</feature>
<feature type="compositionally biased region" description="Basic and acidic residues" evidence="1">
    <location>
        <begin position="513"/>
        <end position="526"/>
    </location>
</feature>
<proteinExistence type="predicted"/>
<feature type="region of interest" description="Disordered" evidence="1">
    <location>
        <begin position="473"/>
        <end position="530"/>
    </location>
</feature>
<accession>A0A7S3JUC7</accession>
<feature type="compositionally biased region" description="Polar residues" evidence="1">
    <location>
        <begin position="436"/>
        <end position="448"/>
    </location>
</feature>
<evidence type="ECO:0008006" key="3">
    <source>
        <dbReference type="Google" id="ProtNLM"/>
    </source>
</evidence>
<reference evidence="2" key="1">
    <citation type="submission" date="2021-01" db="EMBL/GenBank/DDBJ databases">
        <authorList>
            <person name="Corre E."/>
            <person name="Pelletier E."/>
            <person name="Niang G."/>
            <person name="Scheremetjew M."/>
            <person name="Finn R."/>
            <person name="Kale V."/>
            <person name="Holt S."/>
            <person name="Cochrane G."/>
            <person name="Meng A."/>
            <person name="Brown T."/>
            <person name="Cohen L."/>
        </authorList>
    </citation>
    <scope>NUCLEOTIDE SEQUENCE</scope>
    <source>
        <strain evidence="2">CCMP1510</strain>
    </source>
</reference>
<sequence length="840" mass="94559">MTEQNSKGATPMEVESTTQIPPKREVRARPIDVYRRLPIARLKEESVYEYWNEDNSCQNATKNELEHGMVGSSKKQKRLNIPTPVYHTVQDYENRVQVKSNTAQGPFLRGRPPPRAAPARSWELSGLYCTTNNSQSDVASEYILTHEDATWLATDFVHAVKSKATASANRKAAQQAVERTEELWQASSGAVVAAAVSSKIATRRNGIPLGTAGSNNNIQSGNKAETRAAAAIAAMTEDALEALIEALEVATGPVPNNPVSAARAAEILCNPDPPRLGGLGKTLSIPFQTMKEAATLAAGVSHSYWLAKRRKFNKPLLRRFWPKTAPTDANPHAVFRPREKERYKLRKHRKNDVDAFRKLQHLRKDFDHARELFTALKNREFIKRTSLDLKRGTVRRLLEQGAARVDDSLNGYFADTRTDFDPRLPSEAFNPALPINNETDPTQISSDNNDQKKSIILTTTLANAIMARLEACAPAKAPPPPPPTSYAVEEDQIDSPAYTEQQRKPKRKNRRVPKQEEQPTPKDTKQIKSRPCVPTRGFMESHWWLRGPDAARASRALGGLLEPNLVLHKINDGPPIRSSHLRRRARLGRGGRLVFDVYECHAISVLPQAQQLRQNTQQTQLNDRQNATEKISISDQATSLRSRPPGPPAVTYATSARRALASPLGDALHDTWCQQDDDELARIRRDHCLDHYYDDLSEDLSEDDAGEEDTHYSDDLTDTTKPYDNSTWAVDSLCEPQCRFASVPIRPQKSATISPARLAEIATLSDSEDEVCFFLLHHIHFFYRNSLILKPMLTVPYRTKYLDLNLPLMSDFFASERRRKQNFFSVISWRPHLSETTRRE</sequence>
<evidence type="ECO:0000313" key="2">
    <source>
        <dbReference type="EMBL" id="CAE0363847.1"/>
    </source>
</evidence>
<dbReference type="GO" id="GO:0035267">
    <property type="term" value="C:NuA4 histone acetyltransferase complex"/>
    <property type="evidence" value="ECO:0007669"/>
    <property type="project" value="InterPro"/>
</dbReference>
<feature type="compositionally biased region" description="Low complexity" evidence="1">
    <location>
        <begin position="615"/>
        <end position="625"/>
    </location>
</feature>
<dbReference type="PANTHER" id="PTHR14898">
    <property type="entry name" value="ENHANCER OF POLYCOMB"/>
    <property type="match status" value="1"/>
</dbReference>
<protein>
    <recommendedName>
        <fullName evidence="3">Enhancer of polycomb-like protein</fullName>
    </recommendedName>
</protein>
<dbReference type="EMBL" id="HBIJ01006510">
    <property type="protein sequence ID" value="CAE0363847.1"/>
    <property type="molecule type" value="Transcribed_RNA"/>
</dbReference>
<dbReference type="GO" id="GO:0006357">
    <property type="term" value="P:regulation of transcription by RNA polymerase II"/>
    <property type="evidence" value="ECO:0007669"/>
    <property type="project" value="InterPro"/>
</dbReference>
<feature type="region of interest" description="Disordered" evidence="1">
    <location>
        <begin position="420"/>
        <end position="451"/>
    </location>
</feature>
<feature type="compositionally biased region" description="Polar residues" evidence="1">
    <location>
        <begin position="628"/>
        <end position="641"/>
    </location>
</feature>
<feature type="region of interest" description="Disordered" evidence="1">
    <location>
        <begin position="615"/>
        <end position="648"/>
    </location>
</feature>
<gene>
    <name evidence="2" type="ORF">ALAG00032_LOCUS4588</name>
</gene>
<organism evidence="2">
    <name type="scientific">Aureoumbra lagunensis</name>
    <dbReference type="NCBI Taxonomy" id="44058"/>
    <lineage>
        <taxon>Eukaryota</taxon>
        <taxon>Sar</taxon>
        <taxon>Stramenopiles</taxon>
        <taxon>Ochrophyta</taxon>
        <taxon>Pelagophyceae</taxon>
        <taxon>Pelagomonadales</taxon>
        <taxon>Aureoumbra</taxon>
    </lineage>
</organism>
<dbReference type="InterPro" id="IPR024943">
    <property type="entry name" value="Enhancer_polycomb"/>
</dbReference>
<name>A0A7S3JUC7_9STRA</name>
<dbReference type="AlphaFoldDB" id="A0A7S3JUC7"/>
<evidence type="ECO:0000256" key="1">
    <source>
        <dbReference type="SAM" id="MobiDB-lite"/>
    </source>
</evidence>